<dbReference type="Proteomes" id="UP001232445">
    <property type="component" value="Unassembled WGS sequence"/>
</dbReference>
<evidence type="ECO:0000313" key="3">
    <source>
        <dbReference type="Proteomes" id="UP001232445"/>
    </source>
</evidence>
<organism evidence="2 3">
    <name type="scientific">Caldalkalibacillus uzonensis</name>
    <dbReference type="NCBI Taxonomy" id="353224"/>
    <lineage>
        <taxon>Bacteria</taxon>
        <taxon>Bacillati</taxon>
        <taxon>Bacillota</taxon>
        <taxon>Bacilli</taxon>
        <taxon>Bacillales</taxon>
        <taxon>Bacillaceae</taxon>
        <taxon>Caldalkalibacillus</taxon>
    </lineage>
</organism>
<accession>A0ABU0CR62</accession>
<keyword evidence="1" id="KW-1133">Transmembrane helix</keyword>
<feature type="transmembrane region" description="Helical" evidence="1">
    <location>
        <begin position="145"/>
        <end position="171"/>
    </location>
</feature>
<feature type="transmembrane region" description="Helical" evidence="1">
    <location>
        <begin position="108"/>
        <end position="133"/>
    </location>
</feature>
<protein>
    <submittedName>
        <fullName evidence="2">Membrane protein YesL</fullName>
    </submittedName>
</protein>
<keyword evidence="1" id="KW-0472">Membrane</keyword>
<gene>
    <name evidence="2" type="ORF">J2S00_001408</name>
</gene>
<proteinExistence type="predicted"/>
<name>A0ABU0CR62_9BACI</name>
<keyword evidence="1" id="KW-0812">Transmembrane</keyword>
<keyword evidence="3" id="KW-1185">Reference proteome</keyword>
<comment type="caution">
    <text evidence="2">The sequence shown here is derived from an EMBL/GenBank/DDBJ whole genome shotgun (WGS) entry which is preliminary data.</text>
</comment>
<evidence type="ECO:0000256" key="1">
    <source>
        <dbReference type="SAM" id="Phobius"/>
    </source>
</evidence>
<reference evidence="2 3" key="1">
    <citation type="submission" date="2023-07" db="EMBL/GenBank/DDBJ databases">
        <title>Genomic Encyclopedia of Type Strains, Phase IV (KMG-IV): sequencing the most valuable type-strain genomes for metagenomic binning, comparative biology and taxonomic classification.</title>
        <authorList>
            <person name="Goeker M."/>
        </authorList>
    </citation>
    <scope>NUCLEOTIDE SEQUENCE [LARGE SCALE GENOMIC DNA]</scope>
    <source>
        <strain evidence="2 3">DSM 17740</strain>
    </source>
</reference>
<feature type="transmembrane region" description="Helical" evidence="1">
    <location>
        <begin position="75"/>
        <end position="96"/>
    </location>
</feature>
<evidence type="ECO:0000313" key="2">
    <source>
        <dbReference type="EMBL" id="MDQ0338622.1"/>
    </source>
</evidence>
<sequence>MELTGFMGVLFRICEWIMRLAYAQLLWLIFTLAGLGVLGFFPATAALFSVTRKWIMKQTEIPIFKHFWQIYKNDFFTANAVGYIMGIIGFALYFYLFLFQSMEGSLSIILTVLTIMLGIIYLMTLLFIMPVFVHYDLKVLQFVKYAFIIAVSSPLHAVLMAAAVAAVYYLLTVFHGLIPFFSMSVLSYLLMWIAMLSFDRLRNKQENKNA</sequence>
<dbReference type="Pfam" id="PF04854">
    <property type="entry name" value="DUF624"/>
    <property type="match status" value="1"/>
</dbReference>
<dbReference type="InterPro" id="IPR006938">
    <property type="entry name" value="DUF624"/>
</dbReference>
<dbReference type="RefSeq" id="WP_307337254.1">
    <property type="nucleotide sequence ID" value="NZ_JAUSUQ010000004.1"/>
</dbReference>
<feature type="transmembrane region" description="Helical" evidence="1">
    <location>
        <begin position="25"/>
        <end position="48"/>
    </location>
</feature>
<dbReference type="EMBL" id="JAUSUQ010000004">
    <property type="protein sequence ID" value="MDQ0338622.1"/>
    <property type="molecule type" value="Genomic_DNA"/>
</dbReference>
<feature type="transmembrane region" description="Helical" evidence="1">
    <location>
        <begin position="177"/>
        <end position="198"/>
    </location>
</feature>